<gene>
    <name evidence="3" type="primary">grpE</name>
    <name evidence="5" type="ORF">UY72_C0055G0008</name>
</gene>
<dbReference type="GO" id="GO:0051082">
    <property type="term" value="F:unfolded protein binding"/>
    <property type="evidence" value="ECO:0007669"/>
    <property type="project" value="TreeGrafter"/>
</dbReference>
<dbReference type="GO" id="GO:0051087">
    <property type="term" value="F:protein-folding chaperone binding"/>
    <property type="evidence" value="ECO:0007669"/>
    <property type="project" value="InterPro"/>
</dbReference>
<dbReference type="HAMAP" id="MF_01151">
    <property type="entry name" value="GrpE"/>
    <property type="match status" value="1"/>
</dbReference>
<name>A0A0G1XDN9_9BACT</name>
<dbReference type="CDD" id="cd00446">
    <property type="entry name" value="GrpE"/>
    <property type="match status" value="1"/>
</dbReference>
<dbReference type="InterPro" id="IPR013805">
    <property type="entry name" value="GrpE_CC"/>
</dbReference>
<dbReference type="Pfam" id="PF01025">
    <property type="entry name" value="GrpE"/>
    <property type="match status" value="1"/>
</dbReference>
<dbReference type="PANTHER" id="PTHR21237">
    <property type="entry name" value="GRPE PROTEIN"/>
    <property type="match status" value="1"/>
</dbReference>
<protein>
    <recommendedName>
        <fullName evidence="3">Protein GrpE</fullName>
    </recommendedName>
    <alternativeName>
        <fullName evidence="3">HSP-70 cofactor</fullName>
    </alternativeName>
</protein>
<dbReference type="AlphaFoldDB" id="A0A0G1XDN9"/>
<evidence type="ECO:0000256" key="2">
    <source>
        <dbReference type="ARBA" id="ARBA00023186"/>
    </source>
</evidence>
<dbReference type="InterPro" id="IPR009012">
    <property type="entry name" value="GrpE_head"/>
</dbReference>
<dbReference type="EMBL" id="LCRD01000055">
    <property type="protein sequence ID" value="KKW29066.1"/>
    <property type="molecule type" value="Genomic_DNA"/>
</dbReference>
<evidence type="ECO:0000256" key="1">
    <source>
        <dbReference type="ARBA" id="ARBA00009054"/>
    </source>
</evidence>
<organism evidence="5 6">
    <name type="scientific">Candidatus Uhrbacteria bacterium GW2011_GWD2_52_7</name>
    <dbReference type="NCBI Taxonomy" id="1618989"/>
    <lineage>
        <taxon>Bacteria</taxon>
        <taxon>Candidatus Uhriibacteriota</taxon>
    </lineage>
</organism>
<dbReference type="PRINTS" id="PR00773">
    <property type="entry name" value="GRPEPROTEIN"/>
</dbReference>
<proteinExistence type="inferred from homology"/>
<evidence type="ECO:0000313" key="5">
    <source>
        <dbReference type="EMBL" id="KKW29066.1"/>
    </source>
</evidence>
<keyword evidence="3" id="KW-0963">Cytoplasm</keyword>
<evidence type="ECO:0000256" key="3">
    <source>
        <dbReference type="HAMAP-Rule" id="MF_01151"/>
    </source>
</evidence>
<dbReference type="PANTHER" id="PTHR21237:SF40">
    <property type="entry name" value="CELL CYCLE AND APOPTOSIS REGULATOR PROTEIN 2"/>
    <property type="match status" value="1"/>
</dbReference>
<keyword evidence="2 3" id="KW-0143">Chaperone</keyword>
<dbReference type="SUPFAM" id="SSF58014">
    <property type="entry name" value="Coiled-coil domain of nucleotide exchange factor GrpE"/>
    <property type="match status" value="1"/>
</dbReference>
<dbReference type="GO" id="GO:0005737">
    <property type="term" value="C:cytoplasm"/>
    <property type="evidence" value="ECO:0007669"/>
    <property type="project" value="UniProtKB-SubCell"/>
</dbReference>
<evidence type="ECO:0000313" key="6">
    <source>
        <dbReference type="Proteomes" id="UP000034846"/>
    </source>
</evidence>
<accession>A0A0G1XDN9</accession>
<dbReference type="Proteomes" id="UP000034846">
    <property type="component" value="Unassembled WGS sequence"/>
</dbReference>
<keyword evidence="3" id="KW-0346">Stress response</keyword>
<comment type="subunit">
    <text evidence="3">Homodimer.</text>
</comment>
<evidence type="ECO:0000256" key="4">
    <source>
        <dbReference type="RuleBase" id="RU004478"/>
    </source>
</evidence>
<comment type="similarity">
    <text evidence="1 3 4">Belongs to the GrpE family.</text>
</comment>
<comment type="caution">
    <text evidence="5">The sequence shown here is derived from an EMBL/GenBank/DDBJ whole genome shotgun (WGS) entry which is preliminary data.</text>
</comment>
<comment type="subcellular location">
    <subcellularLocation>
        <location evidence="3">Cytoplasm</location>
    </subcellularLocation>
</comment>
<dbReference type="Gene3D" id="3.90.20.20">
    <property type="match status" value="1"/>
</dbReference>
<comment type="function">
    <text evidence="3">Participates actively in the response to hyperosmotic and heat shock by preventing the aggregation of stress-denatured proteins, in association with DnaK and GrpE. It is the nucleotide exchange factor for DnaK and may function as a thermosensor. Unfolded proteins bind initially to DnaJ; upon interaction with the DnaJ-bound protein, DnaK hydrolyzes its bound ATP, resulting in the formation of a stable complex. GrpE releases ADP from DnaK; ATP binding to DnaK triggers the release of the substrate protein, thus completing the reaction cycle. Several rounds of ATP-dependent interactions between DnaJ, DnaK and GrpE are required for fully efficient folding.</text>
</comment>
<reference evidence="5 6" key="1">
    <citation type="journal article" date="2015" name="Nature">
        <title>rRNA introns, odd ribosomes, and small enigmatic genomes across a large radiation of phyla.</title>
        <authorList>
            <person name="Brown C.T."/>
            <person name="Hug L.A."/>
            <person name="Thomas B.C."/>
            <person name="Sharon I."/>
            <person name="Castelle C.J."/>
            <person name="Singh A."/>
            <person name="Wilkins M.J."/>
            <person name="Williams K.H."/>
            <person name="Banfield J.F."/>
        </authorList>
    </citation>
    <scope>NUCLEOTIDE SEQUENCE [LARGE SCALE GENOMIC DNA]</scope>
</reference>
<dbReference type="GO" id="GO:0000774">
    <property type="term" value="F:adenyl-nucleotide exchange factor activity"/>
    <property type="evidence" value="ECO:0007669"/>
    <property type="project" value="InterPro"/>
</dbReference>
<dbReference type="Gene3D" id="2.30.22.10">
    <property type="entry name" value="Head domain of nucleotide exchange factor GrpE"/>
    <property type="match status" value="1"/>
</dbReference>
<dbReference type="SUPFAM" id="SSF51064">
    <property type="entry name" value="Head domain of nucleotide exchange factor GrpE"/>
    <property type="match status" value="1"/>
</dbReference>
<dbReference type="InterPro" id="IPR000740">
    <property type="entry name" value="GrpE"/>
</dbReference>
<dbReference type="GO" id="GO:0006457">
    <property type="term" value="P:protein folding"/>
    <property type="evidence" value="ECO:0007669"/>
    <property type="project" value="InterPro"/>
</dbReference>
<dbReference type="GO" id="GO:0042803">
    <property type="term" value="F:protein homodimerization activity"/>
    <property type="evidence" value="ECO:0007669"/>
    <property type="project" value="InterPro"/>
</dbReference>
<sequence>MSMADEQQTPNLENDLQTKCDEYLGGWKRALADYENLQKSNAALREDDRRRIRMNVAHELLPVIDNFEQAMKFAPAEMPESMKNWFAGVSHIARQFADVLSSLGITPIDTVGHAFDPNQHDSGGSKHVDDKPANVVIEEIVKGYKIGDVVLRPAKVIVSE</sequence>